<dbReference type="SUPFAM" id="SSF51726">
    <property type="entry name" value="UROD/MetE-like"/>
    <property type="match status" value="1"/>
</dbReference>
<evidence type="ECO:0000313" key="1">
    <source>
        <dbReference type="EMBL" id="QNE89418.1"/>
    </source>
</evidence>
<dbReference type="AlphaFoldDB" id="A0A7G7CPA2"/>
<dbReference type="Proteomes" id="UP000515743">
    <property type="component" value="Chromosome"/>
</dbReference>
<protein>
    <recommendedName>
        <fullName evidence="3">Methionine synthase</fullName>
    </recommendedName>
</protein>
<dbReference type="Gene3D" id="3.20.20.210">
    <property type="match status" value="1"/>
</dbReference>
<accession>A0A7G7CPA2</accession>
<keyword evidence="2" id="KW-1185">Reference proteome</keyword>
<gene>
    <name evidence="1" type="ORF">H0194_10365</name>
</gene>
<evidence type="ECO:0008006" key="3">
    <source>
        <dbReference type="Google" id="ProtNLM"/>
    </source>
</evidence>
<sequence length="349" mass="37676">MPRAIGLSPLPGTDIAQAADVVRGELGDLPHLPDLPQRGLGHDHIARTAVLLPSIDVERGPRGWALTARPQLLTRHMRDDVARDTDVIQEVWGETVEHLKMQVVGPWSLAAALELPSGHRAITDPGALRDLSLTLAEGIKLRAADLARRFHGTVTVQVDEPLLSDVTGGRLRGTTDFDGIPAVPGDIAAGRIAELAAVLRVDDTVDEVWLNLTHEHRTVDWEVAHELSRRDGVDSAAVAAVLLDAAQATRNNRDLDGLAQLVELGPRVGLGVVRAQDTVDEDLAAPRAAATKVARLFDRLGLDRDRLTRQVIIHEAGGQAQDGELLDAARRYRFARVTGEMLARDAGDL</sequence>
<name>A0A7G7CPA2_9CORY</name>
<organism evidence="1 2">
    <name type="scientific">Corynebacterium incognita</name>
    <dbReference type="NCBI Taxonomy" id="2754725"/>
    <lineage>
        <taxon>Bacteria</taxon>
        <taxon>Bacillati</taxon>
        <taxon>Actinomycetota</taxon>
        <taxon>Actinomycetes</taxon>
        <taxon>Mycobacteriales</taxon>
        <taxon>Corynebacteriaceae</taxon>
        <taxon>Corynebacterium</taxon>
    </lineage>
</organism>
<reference evidence="1 2" key="1">
    <citation type="submission" date="2020-07" db="EMBL/GenBank/DDBJ databases">
        <title>Complete genome and description of Corynebacterium incognita strain Marseille-Q3630 sp. nov.</title>
        <authorList>
            <person name="Boxberger M."/>
        </authorList>
    </citation>
    <scope>NUCLEOTIDE SEQUENCE [LARGE SCALE GENOMIC DNA]</scope>
    <source>
        <strain evidence="1 2">Marseille-Q3630</strain>
    </source>
</reference>
<evidence type="ECO:0000313" key="2">
    <source>
        <dbReference type="Proteomes" id="UP000515743"/>
    </source>
</evidence>
<dbReference type="KEGG" id="cik:H0194_10365"/>
<dbReference type="EMBL" id="CP059404">
    <property type="protein sequence ID" value="QNE89418.1"/>
    <property type="molecule type" value="Genomic_DNA"/>
</dbReference>
<dbReference type="RefSeq" id="WP_185175792.1">
    <property type="nucleotide sequence ID" value="NZ_CP059404.1"/>
</dbReference>
<dbReference type="InterPro" id="IPR038071">
    <property type="entry name" value="UROD/MetE-like_sf"/>
</dbReference>
<proteinExistence type="predicted"/>